<gene>
    <name evidence="3" type="ORF">TrLO_g8632</name>
</gene>
<feature type="domain" description="Myb-like" evidence="2">
    <location>
        <begin position="121"/>
        <end position="172"/>
    </location>
</feature>
<dbReference type="SMART" id="SM00717">
    <property type="entry name" value="SANT"/>
    <property type="match status" value="2"/>
</dbReference>
<dbReference type="Proteomes" id="UP001165122">
    <property type="component" value="Unassembled WGS sequence"/>
</dbReference>
<evidence type="ECO:0000313" key="4">
    <source>
        <dbReference type="Proteomes" id="UP001165122"/>
    </source>
</evidence>
<dbReference type="OrthoDB" id="2143914at2759"/>
<evidence type="ECO:0000259" key="2">
    <source>
        <dbReference type="SMART" id="SM00717"/>
    </source>
</evidence>
<dbReference type="CDD" id="cd00167">
    <property type="entry name" value="SANT"/>
    <property type="match status" value="2"/>
</dbReference>
<accession>A0A9W7AVX6</accession>
<protein>
    <recommendedName>
        <fullName evidence="2">Myb-like domain-containing protein</fullName>
    </recommendedName>
</protein>
<reference evidence="4" key="1">
    <citation type="journal article" date="2023" name="Commun. Biol.">
        <title>Genome analysis of Parmales, the sister group of diatoms, reveals the evolutionary specialization of diatoms from phago-mixotrophs to photoautotrophs.</title>
        <authorList>
            <person name="Ban H."/>
            <person name="Sato S."/>
            <person name="Yoshikawa S."/>
            <person name="Yamada K."/>
            <person name="Nakamura Y."/>
            <person name="Ichinomiya M."/>
            <person name="Sato N."/>
            <person name="Blanc-Mathieu R."/>
            <person name="Endo H."/>
            <person name="Kuwata A."/>
            <person name="Ogata H."/>
        </authorList>
    </citation>
    <scope>NUCLEOTIDE SEQUENCE [LARGE SCALE GENOMIC DNA]</scope>
    <source>
        <strain evidence="4">NIES 3700</strain>
    </source>
</reference>
<dbReference type="InterPro" id="IPR009057">
    <property type="entry name" value="Homeodomain-like_sf"/>
</dbReference>
<keyword evidence="4" id="KW-1185">Reference proteome</keyword>
<organism evidence="3 4">
    <name type="scientific">Triparma laevis f. longispina</name>
    <dbReference type="NCBI Taxonomy" id="1714387"/>
    <lineage>
        <taxon>Eukaryota</taxon>
        <taxon>Sar</taxon>
        <taxon>Stramenopiles</taxon>
        <taxon>Ochrophyta</taxon>
        <taxon>Bolidophyceae</taxon>
        <taxon>Parmales</taxon>
        <taxon>Triparmaceae</taxon>
        <taxon>Triparma</taxon>
    </lineage>
</organism>
<feature type="domain" description="Myb-like" evidence="2">
    <location>
        <begin position="186"/>
        <end position="238"/>
    </location>
</feature>
<dbReference type="InterPro" id="IPR001005">
    <property type="entry name" value="SANT/Myb"/>
</dbReference>
<proteinExistence type="predicted"/>
<dbReference type="EMBL" id="BRXW01000910">
    <property type="protein sequence ID" value="GMH78914.1"/>
    <property type="molecule type" value="Genomic_DNA"/>
</dbReference>
<dbReference type="SUPFAM" id="SSF46689">
    <property type="entry name" value="Homeodomain-like"/>
    <property type="match status" value="2"/>
</dbReference>
<sequence length="241" mass="27936">MATKRFKLRLETESVHSITPSNSVHSSSEHSSLAHKRKDRLHPHLHKQPKSKKPYHANHIAKTRKKIDDWMAVEPEQYGKKPAAPPLPRKVNKYTAMRRQDFIASRISDFDIGANSKLGKVVHYWTASEDALLVEAVEKYGFDFDRIKAKNSFLGRRTASALEARFRAQQPQMWEEHKPKKPLFGDIRFWSTKEETALKRGVSNHGFDWERIHQSERKVLGRRTLTALQSRYNDSLRAGQS</sequence>
<name>A0A9W7AVX6_9STRA</name>
<dbReference type="Gene3D" id="1.10.10.60">
    <property type="entry name" value="Homeodomain-like"/>
    <property type="match status" value="2"/>
</dbReference>
<evidence type="ECO:0000313" key="3">
    <source>
        <dbReference type="EMBL" id="GMH78914.1"/>
    </source>
</evidence>
<dbReference type="AlphaFoldDB" id="A0A9W7AVX6"/>
<dbReference type="Pfam" id="PF00249">
    <property type="entry name" value="Myb_DNA-binding"/>
    <property type="match status" value="1"/>
</dbReference>
<feature type="compositionally biased region" description="Low complexity" evidence="1">
    <location>
        <begin position="21"/>
        <end position="31"/>
    </location>
</feature>
<feature type="region of interest" description="Disordered" evidence="1">
    <location>
        <begin position="1"/>
        <end position="58"/>
    </location>
</feature>
<comment type="caution">
    <text evidence="3">The sequence shown here is derived from an EMBL/GenBank/DDBJ whole genome shotgun (WGS) entry which is preliminary data.</text>
</comment>
<feature type="compositionally biased region" description="Basic residues" evidence="1">
    <location>
        <begin position="33"/>
        <end position="58"/>
    </location>
</feature>
<evidence type="ECO:0000256" key="1">
    <source>
        <dbReference type="SAM" id="MobiDB-lite"/>
    </source>
</evidence>